<dbReference type="InterPro" id="IPR029442">
    <property type="entry name" value="GyrI-like"/>
</dbReference>
<evidence type="ECO:0000313" key="2">
    <source>
        <dbReference type="EMBL" id="MFD1221619.1"/>
    </source>
</evidence>
<dbReference type="InterPro" id="IPR011256">
    <property type="entry name" value="Reg_factor_effector_dom_sf"/>
</dbReference>
<organism evidence="2 3">
    <name type="scientific">Paenibacillus vulneris</name>
    <dbReference type="NCBI Taxonomy" id="1133364"/>
    <lineage>
        <taxon>Bacteria</taxon>
        <taxon>Bacillati</taxon>
        <taxon>Bacillota</taxon>
        <taxon>Bacilli</taxon>
        <taxon>Bacillales</taxon>
        <taxon>Paenibacillaceae</taxon>
        <taxon>Paenibacillus</taxon>
    </lineage>
</organism>
<dbReference type="Pfam" id="PF06445">
    <property type="entry name" value="GyrI-like"/>
    <property type="match status" value="1"/>
</dbReference>
<accession>A0ABW3UMQ6</accession>
<evidence type="ECO:0000259" key="1">
    <source>
        <dbReference type="Pfam" id="PF06445"/>
    </source>
</evidence>
<proteinExistence type="predicted"/>
<comment type="caution">
    <text evidence="2">The sequence shown here is derived from an EMBL/GenBank/DDBJ whole genome shotgun (WGS) entry which is preliminary data.</text>
</comment>
<dbReference type="Proteomes" id="UP001597180">
    <property type="component" value="Unassembled WGS sequence"/>
</dbReference>
<dbReference type="EMBL" id="JBHTLU010000019">
    <property type="protein sequence ID" value="MFD1221619.1"/>
    <property type="molecule type" value="Genomic_DNA"/>
</dbReference>
<gene>
    <name evidence="2" type="ORF">ACFQ4B_15990</name>
</gene>
<dbReference type="Gene3D" id="3.20.80.10">
    <property type="entry name" value="Regulatory factor, effector binding domain"/>
    <property type="match status" value="1"/>
</dbReference>
<feature type="domain" description="GyrI-like small molecule binding" evidence="1">
    <location>
        <begin position="40"/>
        <end position="105"/>
    </location>
</feature>
<protein>
    <submittedName>
        <fullName evidence="2">GyrI-like domain-containing protein</fullName>
    </submittedName>
</protein>
<sequence length="108" mass="12603">MGENMMTKHVVKSFSLIGIRGECLYKDFSTALPAARAKLIENQSFVMTTYRGAVTDIWKGYQKINEYIRKNGWVEDRTSFVVELYDERFNKTSDDSEMEIYIPVRKSD</sequence>
<evidence type="ECO:0000313" key="3">
    <source>
        <dbReference type="Proteomes" id="UP001597180"/>
    </source>
</evidence>
<keyword evidence="3" id="KW-1185">Reference proteome</keyword>
<dbReference type="SUPFAM" id="SSF55136">
    <property type="entry name" value="Probable bacterial effector-binding domain"/>
    <property type="match status" value="1"/>
</dbReference>
<reference evidence="3" key="1">
    <citation type="journal article" date="2019" name="Int. J. Syst. Evol. Microbiol.">
        <title>The Global Catalogue of Microorganisms (GCM) 10K type strain sequencing project: providing services to taxonomists for standard genome sequencing and annotation.</title>
        <authorList>
            <consortium name="The Broad Institute Genomics Platform"/>
            <consortium name="The Broad Institute Genome Sequencing Center for Infectious Disease"/>
            <person name="Wu L."/>
            <person name="Ma J."/>
        </authorList>
    </citation>
    <scope>NUCLEOTIDE SEQUENCE [LARGE SCALE GENOMIC DNA]</scope>
    <source>
        <strain evidence="3">CCUG 53270</strain>
    </source>
</reference>
<dbReference type="RefSeq" id="WP_345585696.1">
    <property type="nucleotide sequence ID" value="NZ_BAABJG010000003.1"/>
</dbReference>
<name>A0ABW3UMQ6_9BACL</name>